<name>A0A1U7CTN2_9BACT</name>
<dbReference type="InterPro" id="IPR000032">
    <property type="entry name" value="HPr-like"/>
</dbReference>
<evidence type="ECO:0000259" key="5">
    <source>
        <dbReference type="PROSITE" id="PS51350"/>
    </source>
</evidence>
<dbReference type="PRINTS" id="PR00107">
    <property type="entry name" value="PHOSPHOCPHPR"/>
</dbReference>
<dbReference type="STRING" id="1387353.BSF38_03833"/>
<protein>
    <submittedName>
        <fullName evidence="6">Phosphocarrier protein HPr</fullName>
        <ecNumber evidence="6">2.7.11.-</ecNumber>
    </submittedName>
</protein>
<dbReference type="Proteomes" id="UP000186309">
    <property type="component" value="Chromosome"/>
</dbReference>
<evidence type="ECO:0000256" key="1">
    <source>
        <dbReference type="ARBA" id="ARBA00004496"/>
    </source>
</evidence>
<sequence>MTHETTVARRQIEITNSLGLHLRPADKFVKLAIQFQSDVRVLYNGSHFNGKSILDLTSLAAERGTLLELEARGNDAEEAVEALAKLVSAGFYEDENGEAIQQPTVAEPPR</sequence>
<gene>
    <name evidence="6" type="primary">ptsH</name>
    <name evidence="6" type="ORF">BSF38_03833</name>
</gene>
<comment type="subcellular location">
    <subcellularLocation>
        <location evidence="1">Cytoplasm</location>
    </subcellularLocation>
</comment>
<keyword evidence="6" id="KW-0808">Transferase</keyword>
<dbReference type="EMBL" id="CP019082">
    <property type="protein sequence ID" value="APW62294.1"/>
    <property type="molecule type" value="Genomic_DNA"/>
</dbReference>
<dbReference type="Pfam" id="PF00381">
    <property type="entry name" value="PTS-HPr"/>
    <property type="match status" value="1"/>
</dbReference>
<dbReference type="PANTHER" id="PTHR33705:SF2">
    <property type="entry name" value="PHOSPHOCARRIER PROTEIN NPR"/>
    <property type="match status" value="1"/>
</dbReference>
<accession>A0A1U7CTN2</accession>
<proteinExistence type="inferred from homology"/>
<dbReference type="InterPro" id="IPR050399">
    <property type="entry name" value="HPr"/>
</dbReference>
<dbReference type="EC" id="2.7.11.-" evidence="6"/>
<dbReference type="NCBIfam" id="TIGR01003">
    <property type="entry name" value="PTS_HPr_family"/>
    <property type="match status" value="1"/>
</dbReference>
<dbReference type="RefSeq" id="WP_076348290.1">
    <property type="nucleotide sequence ID" value="NZ_CP019082.1"/>
</dbReference>
<evidence type="ECO:0000313" key="6">
    <source>
        <dbReference type="EMBL" id="APW62294.1"/>
    </source>
</evidence>
<dbReference type="KEGG" id="pbor:BSF38_03833"/>
<dbReference type="GO" id="GO:0016740">
    <property type="term" value="F:transferase activity"/>
    <property type="evidence" value="ECO:0007669"/>
    <property type="project" value="UniProtKB-KW"/>
</dbReference>
<dbReference type="AlphaFoldDB" id="A0A1U7CTN2"/>
<feature type="domain" description="HPr" evidence="5">
    <location>
        <begin position="7"/>
        <end position="94"/>
    </location>
</feature>
<dbReference type="PROSITE" id="PS51350">
    <property type="entry name" value="PTS_HPR_DOM"/>
    <property type="match status" value="1"/>
</dbReference>
<reference evidence="7" key="1">
    <citation type="submission" date="2016-12" db="EMBL/GenBank/DDBJ databases">
        <title>Comparative genomics of four Isosphaeraceae planctomycetes: a common pool of plasmids and glycoside hydrolase genes.</title>
        <authorList>
            <person name="Ivanova A."/>
        </authorList>
    </citation>
    <scope>NUCLEOTIDE SEQUENCE [LARGE SCALE GENOMIC DNA]</scope>
    <source>
        <strain evidence="7">PX4</strain>
    </source>
</reference>
<dbReference type="GO" id="GO:0009401">
    <property type="term" value="P:phosphoenolpyruvate-dependent sugar phosphotransferase system"/>
    <property type="evidence" value="ECO:0007669"/>
    <property type="project" value="UniProtKB-KW"/>
</dbReference>
<evidence type="ECO:0000256" key="3">
    <source>
        <dbReference type="ARBA" id="ARBA00022490"/>
    </source>
</evidence>
<dbReference type="OrthoDB" id="9809047at2"/>
<comment type="similarity">
    <text evidence="2">Belongs to the HPr family.</text>
</comment>
<dbReference type="CDD" id="cd00367">
    <property type="entry name" value="PTS-HPr_like"/>
    <property type="match status" value="1"/>
</dbReference>
<keyword evidence="3" id="KW-0963">Cytoplasm</keyword>
<dbReference type="GO" id="GO:0005737">
    <property type="term" value="C:cytoplasm"/>
    <property type="evidence" value="ECO:0007669"/>
    <property type="project" value="UniProtKB-SubCell"/>
</dbReference>
<keyword evidence="7" id="KW-1185">Reference proteome</keyword>
<keyword evidence="4" id="KW-0598">Phosphotransferase system</keyword>
<organism evidence="6 7">
    <name type="scientific">Paludisphaera borealis</name>
    <dbReference type="NCBI Taxonomy" id="1387353"/>
    <lineage>
        <taxon>Bacteria</taxon>
        <taxon>Pseudomonadati</taxon>
        <taxon>Planctomycetota</taxon>
        <taxon>Planctomycetia</taxon>
        <taxon>Isosphaerales</taxon>
        <taxon>Isosphaeraceae</taxon>
        <taxon>Paludisphaera</taxon>
    </lineage>
</organism>
<dbReference type="PANTHER" id="PTHR33705">
    <property type="entry name" value="PHOSPHOCARRIER PROTEIN HPR"/>
    <property type="match status" value="1"/>
</dbReference>
<dbReference type="InterPro" id="IPR035895">
    <property type="entry name" value="HPr-like_sf"/>
</dbReference>
<evidence type="ECO:0000313" key="7">
    <source>
        <dbReference type="Proteomes" id="UP000186309"/>
    </source>
</evidence>
<dbReference type="Gene3D" id="3.30.1340.10">
    <property type="entry name" value="HPr-like"/>
    <property type="match status" value="1"/>
</dbReference>
<evidence type="ECO:0000256" key="4">
    <source>
        <dbReference type="ARBA" id="ARBA00022683"/>
    </source>
</evidence>
<dbReference type="SUPFAM" id="SSF55594">
    <property type="entry name" value="HPr-like"/>
    <property type="match status" value="1"/>
</dbReference>
<evidence type="ECO:0000256" key="2">
    <source>
        <dbReference type="ARBA" id="ARBA00010736"/>
    </source>
</evidence>